<evidence type="ECO:0000313" key="3">
    <source>
        <dbReference type="EMBL" id="QRG29204.1"/>
    </source>
</evidence>
<accession>A0A890CBQ5</accession>
<feature type="compositionally biased region" description="Basic and acidic residues" evidence="1">
    <location>
        <begin position="66"/>
        <end position="78"/>
    </location>
</feature>
<sequence length="495" mass="54713">MASSSNSRTKDSLRDLLKGISPDDLLQFFAQKSKIDTTEEMIPAPRVRNIDAESVVPKLQPVVTEDASRKPEAHKDITSLDAHTGASPQTASDLLSPYAGMSILYLTRRLPSTYVPSSLMMYHLVHIMNDILTDSRSFRRACPDYHPYILRLYCGILFWIQCLRVCAHTATLSGSWHQFLVRFLDTHPLESLPIPAPLVLLFKSLCASQPEIKEYGFVSPTLPPQAGPSRRDSFMRDEPAAFVLPNVPGIFALLADLNAKINATQPIYPTKYAHTPVSDAAVTFGLHQFAADADRTAKDKWSLVSAGLEYPCEADKKLHETFAERFPTFNFPPMAAGDNLTRVDHFLNMGGRTDWFGRVKDVAAAVSGAFKGSGTLADCAVSGLNANQYVIEYSSTSTALPAPTQVADPLSIFPFSIKARTSVRTFSQLTLSHACLVQTNILAPPNHPYINTFGQEEVTRHGHFWQIQPSESSETNEEGYIALRTLVKGLFDLKH</sequence>
<evidence type="ECO:0000313" key="2">
    <source>
        <dbReference type="EMBL" id="QRG29202.1"/>
    </source>
</evidence>
<dbReference type="EMBL" id="MT159319">
    <property type="protein sequence ID" value="QRG29204.1"/>
    <property type="molecule type" value="Genomic_RNA"/>
</dbReference>
<reference evidence="3" key="1">
    <citation type="submission" date="2020-03" db="EMBL/GenBank/DDBJ databases">
        <authorList>
            <person name="Jo Y."/>
            <person name="Cho W.K."/>
        </authorList>
    </citation>
    <scope>NUCLEOTIDE SEQUENCE</scope>
    <source>
        <strain evidence="2">Cho</strain>
        <strain evidence="3">Won</strain>
    </source>
</reference>
<dbReference type="EMBL" id="MT159317">
    <property type="protein sequence ID" value="QRG29202.1"/>
    <property type="molecule type" value="Genomic_RNA"/>
</dbReference>
<name>A0A890CBQ5_9VIRU</name>
<organism evidence="3">
    <name type="scientific">Panax cryptic virus 3</name>
    <dbReference type="NCBI Taxonomy" id="2809266"/>
    <lineage>
        <taxon>Viruses</taxon>
        <taxon>Riboviria</taxon>
        <taxon>Orthornavirae</taxon>
        <taxon>Pisuviricota</taxon>
        <taxon>Duplopiviricetes</taxon>
        <taxon>Durnavirales</taxon>
        <taxon>Partitiviridae</taxon>
    </lineage>
</organism>
<protein>
    <submittedName>
        <fullName evidence="3">Putative CP</fullName>
    </submittedName>
</protein>
<feature type="region of interest" description="Disordered" evidence="1">
    <location>
        <begin position="64"/>
        <end position="89"/>
    </location>
</feature>
<evidence type="ECO:0000256" key="1">
    <source>
        <dbReference type="SAM" id="MobiDB-lite"/>
    </source>
</evidence>
<proteinExistence type="predicted"/>